<proteinExistence type="predicted"/>
<sequence>MISLIYCFVTYLGFGGKILLLLLLVICSSGMISTAYNLLHESNDDENNQHRELANSIINAVNSQVKSKVEKLITWFRNKFSDPKDFVDGSETSLII</sequence>
<gene>
    <name evidence="1" type="ORF">QR98_0096770</name>
</gene>
<dbReference type="VEuPathDB" id="VectorBase:SSCA009678"/>
<dbReference type="OrthoDB" id="5970161at2759"/>
<dbReference type="AlphaFoldDB" id="A0A132AKZ4"/>
<organism evidence="1 2">
    <name type="scientific">Sarcoptes scabiei</name>
    <name type="common">Itch mite</name>
    <name type="synonym">Acarus scabiei</name>
    <dbReference type="NCBI Taxonomy" id="52283"/>
    <lineage>
        <taxon>Eukaryota</taxon>
        <taxon>Metazoa</taxon>
        <taxon>Ecdysozoa</taxon>
        <taxon>Arthropoda</taxon>
        <taxon>Chelicerata</taxon>
        <taxon>Arachnida</taxon>
        <taxon>Acari</taxon>
        <taxon>Acariformes</taxon>
        <taxon>Sarcoptiformes</taxon>
        <taxon>Astigmata</taxon>
        <taxon>Psoroptidia</taxon>
        <taxon>Sarcoptoidea</taxon>
        <taxon>Sarcoptidae</taxon>
        <taxon>Sarcoptinae</taxon>
        <taxon>Sarcoptes</taxon>
    </lineage>
</organism>
<accession>A0A132AKZ4</accession>
<evidence type="ECO:0000313" key="2">
    <source>
        <dbReference type="Proteomes" id="UP000616769"/>
    </source>
</evidence>
<comment type="caution">
    <text evidence="1">The sequence shown here is derived from an EMBL/GenBank/DDBJ whole genome shotgun (WGS) entry which is preliminary data.</text>
</comment>
<dbReference type="Proteomes" id="UP000616769">
    <property type="component" value="Unassembled WGS sequence"/>
</dbReference>
<name>A0A132AKZ4_SARSC</name>
<dbReference type="EMBL" id="JXLN01016487">
    <property type="protein sequence ID" value="KPM11110.1"/>
    <property type="molecule type" value="Genomic_DNA"/>
</dbReference>
<reference evidence="1 2" key="1">
    <citation type="journal article" date="2015" name="Parasit. Vectors">
        <title>Draft genome of the scabies mite.</title>
        <authorList>
            <person name="Rider S.D.Jr."/>
            <person name="Morgan M.S."/>
            <person name="Arlian L.G."/>
        </authorList>
    </citation>
    <scope>NUCLEOTIDE SEQUENCE [LARGE SCALE GENOMIC DNA]</scope>
    <source>
        <strain evidence="1">Arlian Lab</strain>
    </source>
</reference>
<protein>
    <submittedName>
        <fullName evidence="1">Uncharacterized protein</fullName>
    </submittedName>
</protein>
<evidence type="ECO:0000313" key="1">
    <source>
        <dbReference type="EMBL" id="KPM11110.1"/>
    </source>
</evidence>